<gene>
    <name evidence="2" type="ORF">B9G79_02960</name>
</gene>
<evidence type="ECO:0000313" key="3">
    <source>
        <dbReference type="Proteomes" id="UP000197003"/>
    </source>
</evidence>
<feature type="domain" description="Phytase-like" evidence="1">
    <location>
        <begin position="39"/>
        <end position="351"/>
    </location>
</feature>
<dbReference type="PANTHER" id="PTHR37957">
    <property type="entry name" value="BLR7070 PROTEIN"/>
    <property type="match status" value="1"/>
</dbReference>
<dbReference type="Pfam" id="PF13449">
    <property type="entry name" value="Phytase-like"/>
    <property type="match status" value="1"/>
</dbReference>
<reference evidence="2 3" key="1">
    <citation type="submission" date="2017-04" db="EMBL/GenBank/DDBJ databases">
        <title>Whole genome sequence of Bdellovibrio bacteriovorus strain SSB218315.</title>
        <authorList>
            <person name="Oyedara O."/>
            <person name="Rodriguez-Perez M.A."/>
        </authorList>
    </citation>
    <scope>NUCLEOTIDE SEQUENCE [LARGE SCALE GENOMIC DNA]</scope>
    <source>
        <strain evidence="2 3">SSB218315</strain>
    </source>
</reference>
<evidence type="ECO:0000313" key="2">
    <source>
        <dbReference type="EMBL" id="ASD62603.1"/>
    </source>
</evidence>
<evidence type="ECO:0000259" key="1">
    <source>
        <dbReference type="Pfam" id="PF13449"/>
    </source>
</evidence>
<dbReference type="AlphaFoldDB" id="A0A1Z3N552"/>
<dbReference type="InterPro" id="IPR011044">
    <property type="entry name" value="Quino_amine_DH_bsu"/>
</dbReference>
<dbReference type="RefSeq" id="WP_088564232.1">
    <property type="nucleotide sequence ID" value="NZ_CP020946.1"/>
</dbReference>
<accession>A0A1Z3N552</accession>
<name>A0A1Z3N552_BDEBC</name>
<protein>
    <recommendedName>
        <fullName evidence="1">Phytase-like domain-containing protein</fullName>
    </recommendedName>
</protein>
<dbReference type="InterPro" id="IPR027372">
    <property type="entry name" value="Phytase-like_dom"/>
</dbReference>
<proteinExistence type="predicted"/>
<dbReference type="Proteomes" id="UP000197003">
    <property type="component" value="Chromosome"/>
</dbReference>
<organism evidence="2 3">
    <name type="scientific">Bdellovibrio bacteriovorus</name>
    <dbReference type="NCBI Taxonomy" id="959"/>
    <lineage>
        <taxon>Bacteria</taxon>
        <taxon>Pseudomonadati</taxon>
        <taxon>Bdellovibrionota</taxon>
        <taxon>Bdellovibrionia</taxon>
        <taxon>Bdellovibrionales</taxon>
        <taxon>Pseudobdellovibrionaceae</taxon>
        <taxon>Bdellovibrio</taxon>
    </lineage>
</organism>
<sequence length="367" mass="40252">MLRGTGICLVLLFSLKVQALSLEYFGETAIKTGTEFKKTTIGGLSGMAFSGDTLWALSDDRGKFGEPRFYGFDLKISGKSVSLNPKSVSFISGLPKTGERAAILDPEGLALLPSGDFLVCSEGSNDSKPREMPRIFRISPQGTWKSDLSVPAKFLPESIGQQKQGVQNNLSFEGLSSSVDGKVLFASVETSLFQDYVAGEEEKGDWLRILKYEDKPEKGYQPLAEYAYRLDPLKDGHGGKEVFRGASEILAVSETKLIVLERGVRLLPKKIWANTITLYLVDLSKGTDVSGVSKLEGAKFTGVKKIKLVDFESDLGKKRGDKRVQNFEALAWGPKLPDGRRSLLIMSDNNFSKKEITELVVFAVEGE</sequence>
<dbReference type="EMBL" id="CP020946">
    <property type="protein sequence ID" value="ASD62603.1"/>
    <property type="molecule type" value="Genomic_DNA"/>
</dbReference>
<dbReference type="OrthoDB" id="9798539at2"/>
<dbReference type="PANTHER" id="PTHR37957:SF1">
    <property type="entry name" value="PHYTASE-LIKE DOMAIN-CONTAINING PROTEIN"/>
    <property type="match status" value="1"/>
</dbReference>
<dbReference type="SUPFAM" id="SSF50969">
    <property type="entry name" value="YVTN repeat-like/Quinoprotein amine dehydrogenase"/>
    <property type="match status" value="1"/>
</dbReference>